<dbReference type="Proteomes" id="UP000886653">
    <property type="component" value="Unassembled WGS sequence"/>
</dbReference>
<evidence type="ECO:0000313" key="1">
    <source>
        <dbReference type="EMBL" id="KAG0150860.1"/>
    </source>
</evidence>
<reference evidence="1" key="1">
    <citation type="submission" date="2013-11" db="EMBL/GenBank/DDBJ databases">
        <title>Genome sequence of the fusiform rust pathogen reveals effectors for host alternation and coevolution with pine.</title>
        <authorList>
            <consortium name="DOE Joint Genome Institute"/>
            <person name="Smith K."/>
            <person name="Pendleton A."/>
            <person name="Kubisiak T."/>
            <person name="Anderson C."/>
            <person name="Salamov A."/>
            <person name="Aerts A."/>
            <person name="Riley R."/>
            <person name="Clum A."/>
            <person name="Lindquist E."/>
            <person name="Ence D."/>
            <person name="Campbell M."/>
            <person name="Kronenberg Z."/>
            <person name="Feau N."/>
            <person name="Dhillon B."/>
            <person name="Hamelin R."/>
            <person name="Burleigh J."/>
            <person name="Smith J."/>
            <person name="Yandell M."/>
            <person name="Nelson C."/>
            <person name="Grigoriev I."/>
            <person name="Davis J."/>
        </authorList>
    </citation>
    <scope>NUCLEOTIDE SEQUENCE</scope>
    <source>
        <strain evidence="1">G11</strain>
    </source>
</reference>
<proteinExistence type="predicted"/>
<organism evidence="1 2">
    <name type="scientific">Cronartium quercuum f. sp. fusiforme G11</name>
    <dbReference type="NCBI Taxonomy" id="708437"/>
    <lineage>
        <taxon>Eukaryota</taxon>
        <taxon>Fungi</taxon>
        <taxon>Dikarya</taxon>
        <taxon>Basidiomycota</taxon>
        <taxon>Pucciniomycotina</taxon>
        <taxon>Pucciniomycetes</taxon>
        <taxon>Pucciniales</taxon>
        <taxon>Coleosporiaceae</taxon>
        <taxon>Cronartium</taxon>
    </lineage>
</organism>
<sequence>MKRKNDNALDTLVEIQETSKDRPKKKKNLCTINDRMKTSKDSKDKNLLWRLGKPSIREDVQRDCRYTITYRIRIVVDSAVCSTKALK</sequence>
<dbReference type="EMBL" id="MU167216">
    <property type="protein sequence ID" value="KAG0150860.1"/>
    <property type="molecule type" value="Genomic_DNA"/>
</dbReference>
<keyword evidence="2" id="KW-1185">Reference proteome</keyword>
<accession>A0A9P6NWS8</accession>
<dbReference type="AlphaFoldDB" id="A0A9P6NWS8"/>
<comment type="caution">
    <text evidence="1">The sequence shown here is derived from an EMBL/GenBank/DDBJ whole genome shotgun (WGS) entry which is preliminary data.</text>
</comment>
<protein>
    <submittedName>
        <fullName evidence="1">Uncharacterized protein</fullName>
    </submittedName>
</protein>
<gene>
    <name evidence="1" type="ORF">CROQUDRAFT_627388</name>
</gene>
<name>A0A9P6NWS8_9BASI</name>
<evidence type="ECO:0000313" key="2">
    <source>
        <dbReference type="Proteomes" id="UP000886653"/>
    </source>
</evidence>